<comment type="subcellular location">
    <subcellularLocation>
        <location evidence="7">Cell membrane</location>
        <topology evidence="7">Multi-pass membrane protein</topology>
    </subcellularLocation>
</comment>
<feature type="transmembrane region" description="Helical" evidence="7">
    <location>
        <begin position="20"/>
        <end position="42"/>
    </location>
</feature>
<feature type="transmembrane region" description="Helical" evidence="7">
    <location>
        <begin position="238"/>
        <end position="260"/>
    </location>
</feature>
<proteinExistence type="inferred from homology"/>
<sequence length="285" mass="32376">MTLTPILAALNPIAIHLGPLAVHWYGVIIATGVIIAVTLAVREGQRRGIKPDDIYDMILWALPAALIAARLYYVVFQWGYYSQHPGEIIAIWDGGIAIYGSLIGAGLVVFFFCRSRFIPVWLMLDVAAPTVILGQAIGRWGNFMNQEAFGRITSLSFLQGLHLPGWIINQMFINGAYRQPTYLYESMWDLMGFVVLMSLRHYPQLFKQGEVFLSYVMWYSLGRFFIEGMRTDSLMLLGVIRVSQLLSVVLFIGALIIWIYRRRQTQAPTDYLDGNPFRERAKLSN</sequence>
<comment type="caution">
    <text evidence="8">The sequence shown here is derived from an EMBL/GenBank/DDBJ whole genome shotgun (WGS) entry which is preliminary data.</text>
</comment>
<accession>A0AAW8W4T9</accession>
<dbReference type="PROSITE" id="PS01311">
    <property type="entry name" value="LGT"/>
    <property type="match status" value="1"/>
</dbReference>
<evidence type="ECO:0000256" key="5">
    <source>
        <dbReference type="ARBA" id="ARBA00022989"/>
    </source>
</evidence>
<evidence type="ECO:0000256" key="4">
    <source>
        <dbReference type="ARBA" id="ARBA00022692"/>
    </source>
</evidence>
<dbReference type="PANTHER" id="PTHR30589">
    <property type="entry name" value="PROLIPOPROTEIN DIACYLGLYCERYL TRANSFERASE"/>
    <property type="match status" value="1"/>
</dbReference>
<dbReference type="PANTHER" id="PTHR30589:SF0">
    <property type="entry name" value="PHOSPHATIDYLGLYCEROL--PROLIPOPROTEIN DIACYLGLYCERYL TRANSFERASE"/>
    <property type="match status" value="1"/>
</dbReference>
<keyword evidence="5 7" id="KW-1133">Transmembrane helix</keyword>
<dbReference type="Proteomes" id="UP001254075">
    <property type="component" value="Unassembled WGS sequence"/>
</dbReference>
<protein>
    <recommendedName>
        <fullName evidence="7">Phosphatidylglycerol--prolipoprotein diacylglyceryl transferase</fullName>
        <ecNumber evidence="7">2.5.1.145</ecNumber>
    </recommendedName>
</protein>
<comment type="catalytic activity">
    <reaction evidence="7">
        <text>L-cysteinyl-[prolipoprotein] + a 1,2-diacyl-sn-glycero-3-phospho-(1'-sn-glycerol) = an S-1,2-diacyl-sn-glyceryl-L-cysteinyl-[prolipoprotein] + sn-glycerol 1-phosphate + H(+)</text>
        <dbReference type="Rhea" id="RHEA:56712"/>
        <dbReference type="Rhea" id="RHEA-COMP:14679"/>
        <dbReference type="Rhea" id="RHEA-COMP:14680"/>
        <dbReference type="ChEBI" id="CHEBI:15378"/>
        <dbReference type="ChEBI" id="CHEBI:29950"/>
        <dbReference type="ChEBI" id="CHEBI:57685"/>
        <dbReference type="ChEBI" id="CHEBI:64716"/>
        <dbReference type="ChEBI" id="CHEBI:140658"/>
        <dbReference type="EC" id="2.5.1.145"/>
    </reaction>
</comment>
<evidence type="ECO:0000256" key="6">
    <source>
        <dbReference type="ARBA" id="ARBA00023136"/>
    </source>
</evidence>
<dbReference type="GO" id="GO:0008961">
    <property type="term" value="F:phosphatidylglycerol-prolipoprotein diacylglyceryl transferase activity"/>
    <property type="evidence" value="ECO:0007669"/>
    <property type="project" value="UniProtKB-UniRule"/>
</dbReference>
<evidence type="ECO:0000256" key="1">
    <source>
        <dbReference type="ARBA" id="ARBA00007150"/>
    </source>
</evidence>
<dbReference type="NCBIfam" id="TIGR00544">
    <property type="entry name" value="lgt"/>
    <property type="match status" value="1"/>
</dbReference>
<feature type="transmembrane region" description="Helical" evidence="7">
    <location>
        <begin position="120"/>
        <end position="138"/>
    </location>
</feature>
<comment type="similarity">
    <text evidence="1 7">Belongs to the Lgt family.</text>
</comment>
<comment type="function">
    <text evidence="7">Catalyzes the transfer of the diacylglyceryl group from phosphatidylglycerol to the sulfhydryl group of the N-terminal cysteine of a prolipoprotein, the first step in the formation of mature lipoproteins.</text>
</comment>
<dbReference type="GeneID" id="84782911"/>
<dbReference type="GO" id="GO:0042158">
    <property type="term" value="P:lipoprotein biosynthetic process"/>
    <property type="evidence" value="ECO:0007669"/>
    <property type="project" value="UniProtKB-UniRule"/>
</dbReference>
<dbReference type="EC" id="2.5.1.145" evidence="7"/>
<dbReference type="InterPro" id="IPR001640">
    <property type="entry name" value="Lgt"/>
</dbReference>
<dbReference type="GO" id="GO:0005886">
    <property type="term" value="C:plasma membrane"/>
    <property type="evidence" value="ECO:0007669"/>
    <property type="project" value="UniProtKB-SubCell"/>
</dbReference>
<evidence type="ECO:0000256" key="3">
    <source>
        <dbReference type="ARBA" id="ARBA00022679"/>
    </source>
</evidence>
<evidence type="ECO:0000313" key="9">
    <source>
        <dbReference type="Proteomes" id="UP001254075"/>
    </source>
</evidence>
<dbReference type="HAMAP" id="MF_01147">
    <property type="entry name" value="Lgt"/>
    <property type="match status" value="1"/>
</dbReference>
<feature type="binding site" evidence="7">
    <location>
        <position position="139"/>
    </location>
    <ligand>
        <name>a 1,2-diacyl-sn-glycero-3-phospho-(1'-sn-glycerol)</name>
        <dbReference type="ChEBI" id="CHEBI:64716"/>
    </ligand>
</feature>
<keyword evidence="2 7" id="KW-1003">Cell membrane</keyword>
<name>A0AAW8W4T9_9LACO</name>
<comment type="pathway">
    <text evidence="7">Protein modification; lipoprotein biosynthesis (diacylglyceryl transfer).</text>
</comment>
<gene>
    <name evidence="7 8" type="primary">lgt</name>
    <name evidence="8" type="ORF">RI532_11625</name>
</gene>
<evidence type="ECO:0000313" key="8">
    <source>
        <dbReference type="EMBL" id="MDT7015031.1"/>
    </source>
</evidence>
<evidence type="ECO:0000256" key="2">
    <source>
        <dbReference type="ARBA" id="ARBA00022475"/>
    </source>
</evidence>
<reference evidence="8" key="1">
    <citation type="submission" date="2023-08" db="EMBL/GenBank/DDBJ databases">
        <authorList>
            <person name="Page C.A."/>
            <person name="Perez-Diaz I.M."/>
        </authorList>
    </citation>
    <scope>NUCLEOTIDE SEQUENCE</scope>
    <source>
        <strain evidence="8">3.8.38</strain>
    </source>
</reference>
<keyword evidence="3 7" id="KW-0808">Transferase</keyword>
<dbReference type="Pfam" id="PF01790">
    <property type="entry name" value="LGT"/>
    <property type="match status" value="1"/>
</dbReference>
<evidence type="ECO:0000256" key="7">
    <source>
        <dbReference type="HAMAP-Rule" id="MF_01147"/>
    </source>
</evidence>
<dbReference type="RefSeq" id="WP_034545714.1">
    <property type="nucleotide sequence ID" value="NZ_BJZL01000026.1"/>
</dbReference>
<organism evidence="8 9">
    <name type="scientific">Levilactobacillus namurensis</name>
    <dbReference type="NCBI Taxonomy" id="380393"/>
    <lineage>
        <taxon>Bacteria</taxon>
        <taxon>Bacillati</taxon>
        <taxon>Bacillota</taxon>
        <taxon>Bacilli</taxon>
        <taxon>Lactobacillales</taxon>
        <taxon>Lactobacillaceae</taxon>
        <taxon>Levilactobacillus</taxon>
    </lineage>
</organism>
<feature type="transmembrane region" description="Helical" evidence="7">
    <location>
        <begin position="54"/>
        <end position="76"/>
    </location>
</feature>
<keyword evidence="6 7" id="KW-0472">Membrane</keyword>
<dbReference type="AlphaFoldDB" id="A0AAW8W4T9"/>
<dbReference type="EMBL" id="JAVLAM010000001">
    <property type="protein sequence ID" value="MDT7015031.1"/>
    <property type="molecule type" value="Genomic_DNA"/>
</dbReference>
<feature type="transmembrane region" description="Helical" evidence="7">
    <location>
        <begin position="88"/>
        <end position="113"/>
    </location>
</feature>
<keyword evidence="4 7" id="KW-0812">Transmembrane</keyword>